<keyword evidence="3 7" id="KW-0812">Transmembrane</keyword>
<name>A0A345T4I3_9ACTN</name>
<evidence type="ECO:0000256" key="3">
    <source>
        <dbReference type="ARBA" id="ARBA00022692"/>
    </source>
</evidence>
<dbReference type="RefSeq" id="WP_114914634.1">
    <property type="nucleotide sequence ID" value="NZ_CP031264.1"/>
</dbReference>
<dbReference type="GO" id="GO:0005886">
    <property type="term" value="C:plasma membrane"/>
    <property type="evidence" value="ECO:0007669"/>
    <property type="project" value="UniProtKB-SubCell"/>
</dbReference>
<comment type="similarity">
    <text evidence="6">Belongs to the YccS/YhfK family.</text>
</comment>
<evidence type="ECO:0000256" key="7">
    <source>
        <dbReference type="SAM" id="Phobius"/>
    </source>
</evidence>
<dbReference type="OrthoDB" id="5241538at2"/>
<feature type="transmembrane region" description="Helical" evidence="7">
    <location>
        <begin position="323"/>
        <end position="344"/>
    </location>
</feature>
<dbReference type="PANTHER" id="PTHR30509">
    <property type="entry name" value="P-HYDROXYBENZOIC ACID EFFLUX PUMP SUBUNIT-RELATED"/>
    <property type="match status" value="1"/>
</dbReference>
<evidence type="ECO:0000259" key="8">
    <source>
        <dbReference type="Pfam" id="PF13515"/>
    </source>
</evidence>
<keyword evidence="5 7" id="KW-0472">Membrane</keyword>
<dbReference type="Proteomes" id="UP000249340">
    <property type="component" value="Chromosome"/>
</dbReference>
<protein>
    <submittedName>
        <fullName evidence="9">FUSC family protein</fullName>
    </submittedName>
</protein>
<gene>
    <name evidence="9" type="ORF">C7M71_029415</name>
</gene>
<keyword evidence="4 7" id="KW-1133">Transmembrane helix</keyword>
<reference evidence="10" key="1">
    <citation type="submission" date="2018-07" db="EMBL/GenBank/DDBJ databases">
        <title>Streptacidiphilus bronchialis DSM 106435 chromosome.</title>
        <authorList>
            <person name="Batra D."/>
            <person name="Gulvik C.A."/>
        </authorList>
    </citation>
    <scope>NUCLEOTIDE SEQUENCE [LARGE SCALE GENOMIC DNA]</scope>
    <source>
        <strain evidence="10">DSM 106435</strain>
    </source>
</reference>
<feature type="transmembrane region" description="Helical" evidence="7">
    <location>
        <begin position="44"/>
        <end position="65"/>
    </location>
</feature>
<evidence type="ECO:0000256" key="5">
    <source>
        <dbReference type="ARBA" id="ARBA00023136"/>
    </source>
</evidence>
<feature type="transmembrane region" description="Helical" evidence="7">
    <location>
        <begin position="390"/>
        <end position="407"/>
    </location>
</feature>
<feature type="transmembrane region" description="Helical" evidence="7">
    <location>
        <begin position="20"/>
        <end position="39"/>
    </location>
</feature>
<proteinExistence type="inferred from homology"/>
<dbReference type="InterPro" id="IPR049453">
    <property type="entry name" value="Memb_transporter_dom"/>
</dbReference>
<feature type="transmembrane region" description="Helical" evidence="7">
    <location>
        <begin position="142"/>
        <end position="166"/>
    </location>
</feature>
<evidence type="ECO:0000256" key="6">
    <source>
        <dbReference type="ARBA" id="ARBA00043993"/>
    </source>
</evidence>
<feature type="transmembrane region" description="Helical" evidence="7">
    <location>
        <begin position="77"/>
        <end position="105"/>
    </location>
</feature>
<feature type="transmembrane region" description="Helical" evidence="7">
    <location>
        <begin position="364"/>
        <end position="383"/>
    </location>
</feature>
<dbReference type="Pfam" id="PF13515">
    <property type="entry name" value="FUSC_2"/>
    <property type="match status" value="1"/>
</dbReference>
<dbReference type="EMBL" id="CP031264">
    <property type="protein sequence ID" value="AXI80888.1"/>
    <property type="molecule type" value="Genomic_DNA"/>
</dbReference>
<organism evidence="9 10">
    <name type="scientific">Peterkaempfera bronchialis</name>
    <dbReference type="NCBI Taxonomy" id="2126346"/>
    <lineage>
        <taxon>Bacteria</taxon>
        <taxon>Bacillati</taxon>
        <taxon>Actinomycetota</taxon>
        <taxon>Actinomycetes</taxon>
        <taxon>Kitasatosporales</taxon>
        <taxon>Streptomycetaceae</taxon>
        <taxon>Peterkaempfera</taxon>
    </lineage>
</organism>
<accession>A0A345T4I3</accession>
<dbReference type="PANTHER" id="PTHR30509:SF9">
    <property type="entry name" value="MULTIDRUG RESISTANCE PROTEIN MDTO"/>
    <property type="match status" value="1"/>
</dbReference>
<comment type="subcellular location">
    <subcellularLocation>
        <location evidence="1">Cell membrane</location>
        <topology evidence="1">Multi-pass membrane protein</topology>
    </subcellularLocation>
</comment>
<dbReference type="KEGG" id="stri:C7M71_029415"/>
<evidence type="ECO:0000313" key="9">
    <source>
        <dbReference type="EMBL" id="AXI80888.1"/>
    </source>
</evidence>
<feature type="domain" description="Integral membrane bound transporter" evidence="8">
    <location>
        <begin position="330"/>
        <end position="455"/>
    </location>
</feature>
<dbReference type="AlphaFoldDB" id="A0A345T4I3"/>
<keyword evidence="10" id="KW-1185">Reference proteome</keyword>
<keyword evidence="2" id="KW-1003">Cell membrane</keyword>
<sequence>MVKLGSALSLRRPLDIWYKPGLSAVVAAAVPQLILLLAFDRLDLAAFTTAGAMCALYAHGLPYAARARTMSWVGAGMIAGAGLGLVAGALIHSAAALILVISLIAAIQKLVCDATRIGPPGNVVFTFITAGFAFQAVPLGAVPFHCGLVVLGAALAWVVTMAPAVVRPRGPQRIAVARALEAGARHLAARPEERARTRHATASAINDAWHTLFLVPDRDPAKEASRAHLEQLLVHAESVLAHTPASADSAPDPRGLRRLARALRRNRPLPELPPGPAGRRELAGIAAERATQRYPGPGTRRGLRLVVDAFRPGSPLLPIGARLLIGATAAGWICLALGIGHPYWAVVTAASVFQANLSLSWSRALQRAVGNFLGLACFTVLLPVTRSGDFGLLAVLWLCVIGAEALVSRNYWAGTVCVTQQALLLTEFGGYRPALPMITDRWICTCIGVVVGVAVTMAVGNWRAAGRMEAALRQVQQAQAAAEHALRTPALLGGGLPEASWARDRLSDALVELRDATEVASGEWWQRALPSERITEAERSGHQALASLVRRLAAARPAVAA</sequence>
<evidence type="ECO:0000256" key="1">
    <source>
        <dbReference type="ARBA" id="ARBA00004651"/>
    </source>
</evidence>
<evidence type="ECO:0000256" key="2">
    <source>
        <dbReference type="ARBA" id="ARBA00022475"/>
    </source>
</evidence>
<evidence type="ECO:0000313" key="10">
    <source>
        <dbReference type="Proteomes" id="UP000249340"/>
    </source>
</evidence>
<feature type="transmembrane region" description="Helical" evidence="7">
    <location>
        <begin position="117"/>
        <end position="136"/>
    </location>
</feature>
<feature type="transmembrane region" description="Helical" evidence="7">
    <location>
        <begin position="442"/>
        <end position="464"/>
    </location>
</feature>
<evidence type="ECO:0000256" key="4">
    <source>
        <dbReference type="ARBA" id="ARBA00022989"/>
    </source>
</evidence>